<feature type="domain" description="Ketoreductase" evidence="3">
    <location>
        <begin position="8"/>
        <end position="186"/>
    </location>
</feature>
<comment type="similarity">
    <text evidence="1">Belongs to the short-chain dehydrogenases/reductases (SDR) family.</text>
</comment>
<dbReference type="Gene3D" id="3.40.50.720">
    <property type="entry name" value="NAD(P)-binding Rossmann-like Domain"/>
    <property type="match status" value="1"/>
</dbReference>
<evidence type="ECO:0000259" key="3">
    <source>
        <dbReference type="SMART" id="SM00822"/>
    </source>
</evidence>
<dbReference type="PROSITE" id="PS00061">
    <property type="entry name" value="ADH_SHORT"/>
    <property type="match status" value="1"/>
</dbReference>
<dbReference type="OrthoDB" id="8557335at2"/>
<reference evidence="4 5" key="1">
    <citation type="submission" date="2019-07" db="EMBL/GenBank/DDBJ databases">
        <title>Caenimonas sedimenti sp. nov., isolated from activated sludge.</title>
        <authorList>
            <person name="Xu J."/>
        </authorList>
    </citation>
    <scope>NUCLEOTIDE SEQUENCE [LARGE SCALE GENOMIC DNA]</scope>
    <source>
        <strain evidence="4 5">HX-9-20</strain>
    </source>
</reference>
<evidence type="ECO:0000256" key="2">
    <source>
        <dbReference type="ARBA" id="ARBA00023002"/>
    </source>
</evidence>
<dbReference type="GO" id="GO:0047936">
    <property type="term" value="F:glucose 1-dehydrogenase [NAD(P)+] activity"/>
    <property type="evidence" value="ECO:0007669"/>
    <property type="project" value="UniProtKB-EC"/>
</dbReference>
<protein>
    <submittedName>
        <fullName evidence="4">Glucose 1-dehydrogenase</fullName>
        <ecNumber evidence="4">1.1.1.47</ecNumber>
    </submittedName>
</protein>
<dbReference type="InterPro" id="IPR020904">
    <property type="entry name" value="Sc_DH/Rdtase_CS"/>
</dbReference>
<dbReference type="PANTHER" id="PTHR42879:SF2">
    <property type="entry name" value="3-OXOACYL-[ACYL-CARRIER-PROTEIN] REDUCTASE FABG"/>
    <property type="match status" value="1"/>
</dbReference>
<proteinExistence type="inferred from homology"/>
<dbReference type="Proteomes" id="UP000318199">
    <property type="component" value="Unassembled WGS sequence"/>
</dbReference>
<name>A0A562ZT46_9BURK</name>
<dbReference type="InterPro" id="IPR036291">
    <property type="entry name" value="NAD(P)-bd_dom_sf"/>
</dbReference>
<accession>A0A562ZT46</accession>
<evidence type="ECO:0000256" key="1">
    <source>
        <dbReference type="ARBA" id="ARBA00006484"/>
    </source>
</evidence>
<dbReference type="InterPro" id="IPR057326">
    <property type="entry name" value="KR_dom"/>
</dbReference>
<dbReference type="PANTHER" id="PTHR42879">
    <property type="entry name" value="3-OXOACYL-(ACYL-CARRIER-PROTEIN) REDUCTASE"/>
    <property type="match status" value="1"/>
</dbReference>
<organism evidence="4 5">
    <name type="scientific">Caenimonas sedimenti</name>
    <dbReference type="NCBI Taxonomy" id="2596921"/>
    <lineage>
        <taxon>Bacteria</taxon>
        <taxon>Pseudomonadati</taxon>
        <taxon>Pseudomonadota</taxon>
        <taxon>Betaproteobacteria</taxon>
        <taxon>Burkholderiales</taxon>
        <taxon>Comamonadaceae</taxon>
        <taxon>Caenimonas</taxon>
    </lineage>
</organism>
<dbReference type="EC" id="1.1.1.47" evidence="4"/>
<dbReference type="PRINTS" id="PR00081">
    <property type="entry name" value="GDHRDH"/>
</dbReference>
<dbReference type="GO" id="GO:0032787">
    <property type="term" value="P:monocarboxylic acid metabolic process"/>
    <property type="evidence" value="ECO:0007669"/>
    <property type="project" value="UniProtKB-ARBA"/>
</dbReference>
<dbReference type="InterPro" id="IPR002347">
    <property type="entry name" value="SDR_fam"/>
</dbReference>
<dbReference type="SMART" id="SM00822">
    <property type="entry name" value="PKS_KR"/>
    <property type="match status" value="1"/>
</dbReference>
<evidence type="ECO:0000313" key="4">
    <source>
        <dbReference type="EMBL" id="TWO71314.1"/>
    </source>
</evidence>
<dbReference type="PRINTS" id="PR00080">
    <property type="entry name" value="SDRFAMILY"/>
</dbReference>
<dbReference type="NCBIfam" id="NF005559">
    <property type="entry name" value="PRK07231.1"/>
    <property type="match status" value="1"/>
</dbReference>
<dbReference type="InterPro" id="IPR050259">
    <property type="entry name" value="SDR"/>
</dbReference>
<keyword evidence="5" id="KW-1185">Reference proteome</keyword>
<keyword evidence="2 4" id="KW-0560">Oxidoreductase</keyword>
<dbReference type="NCBIfam" id="NF009466">
    <property type="entry name" value="PRK12826.1-2"/>
    <property type="match status" value="1"/>
</dbReference>
<gene>
    <name evidence="4" type="ORF">FN976_10335</name>
</gene>
<evidence type="ECO:0000313" key="5">
    <source>
        <dbReference type="Proteomes" id="UP000318199"/>
    </source>
</evidence>
<dbReference type="Pfam" id="PF13561">
    <property type="entry name" value="adh_short_C2"/>
    <property type="match status" value="1"/>
</dbReference>
<dbReference type="RefSeq" id="WP_145892928.1">
    <property type="nucleotide sequence ID" value="NZ_VOBQ01000008.1"/>
</dbReference>
<dbReference type="FunFam" id="3.40.50.720:FF:000173">
    <property type="entry name" value="3-oxoacyl-[acyl-carrier protein] reductase"/>
    <property type="match status" value="1"/>
</dbReference>
<dbReference type="AlphaFoldDB" id="A0A562ZT46"/>
<sequence length="250" mass="25833">MQLGLKDKVAIVTGSGRGIGAETARALAEEGARIVVTDIDAKVAADHCAALQRDGFEAIAVAADVTKAAEVERLVQSARDAFGSVHVLVNNAGFARDARITKLSEADWDAVVDTVLKGAFLCTKAVAPVMAAQHWGRVVNISSRAHLGNPGQANYSAAKAGLLGFSAALALELGRDGITVNTIAPGFIETDGVRNLPHYQKIKDNAIARTPIGRLGVPRDIAGAVAFLASEAAGYITGATLHVTGGRFAT</sequence>
<dbReference type="EMBL" id="VOBQ01000008">
    <property type="protein sequence ID" value="TWO71314.1"/>
    <property type="molecule type" value="Genomic_DNA"/>
</dbReference>
<dbReference type="SUPFAM" id="SSF51735">
    <property type="entry name" value="NAD(P)-binding Rossmann-fold domains"/>
    <property type="match status" value="1"/>
</dbReference>
<comment type="caution">
    <text evidence="4">The sequence shown here is derived from an EMBL/GenBank/DDBJ whole genome shotgun (WGS) entry which is preliminary data.</text>
</comment>